<comment type="catalytic activity">
    <reaction evidence="6">
        <text>2 a quinone + NADH + H(+) = 2 a 1,4-benzosemiquinone + NAD(+)</text>
        <dbReference type="Rhea" id="RHEA:65952"/>
        <dbReference type="ChEBI" id="CHEBI:15378"/>
        <dbReference type="ChEBI" id="CHEBI:57540"/>
        <dbReference type="ChEBI" id="CHEBI:57945"/>
        <dbReference type="ChEBI" id="CHEBI:132124"/>
        <dbReference type="ChEBI" id="CHEBI:134225"/>
    </reaction>
</comment>
<dbReference type="InterPro" id="IPR029039">
    <property type="entry name" value="Flavoprotein-like_sf"/>
</dbReference>
<comment type="caution">
    <text evidence="6">Lacks conserved residue(s) required for the propagation of feature annotation.</text>
</comment>
<dbReference type="EMBL" id="LVYD01000043">
    <property type="protein sequence ID" value="OQP64166.1"/>
    <property type="molecule type" value="Genomic_DNA"/>
</dbReference>
<comment type="caution">
    <text evidence="8">The sequence shown here is derived from an EMBL/GenBank/DDBJ whole genome shotgun (WGS) entry which is preliminary data.</text>
</comment>
<dbReference type="PANTHER" id="PTHR43741:SF4">
    <property type="entry name" value="FMN-DEPENDENT NADH:QUINONE OXIDOREDUCTASE"/>
    <property type="match status" value="1"/>
</dbReference>
<dbReference type="InterPro" id="IPR023048">
    <property type="entry name" value="NADH:quinone_OxRdtase_FMN_depd"/>
</dbReference>
<evidence type="ECO:0000256" key="5">
    <source>
        <dbReference type="ARBA" id="ARBA00048542"/>
    </source>
</evidence>
<feature type="binding site" evidence="6">
    <location>
        <position position="9"/>
    </location>
    <ligand>
        <name>FMN</name>
        <dbReference type="ChEBI" id="CHEBI:58210"/>
    </ligand>
</feature>
<dbReference type="Pfam" id="PF02525">
    <property type="entry name" value="Flavodoxin_2"/>
    <property type="match status" value="1"/>
</dbReference>
<comment type="similarity">
    <text evidence="6">Belongs to the azoreductase type 1 family.</text>
</comment>
<keyword evidence="4 6" id="KW-0520">NAD</keyword>
<evidence type="ECO:0000256" key="1">
    <source>
        <dbReference type="ARBA" id="ARBA00022630"/>
    </source>
</evidence>
<keyword evidence="2 6" id="KW-0288">FMN</keyword>
<dbReference type="EC" id="1.7.1.17" evidence="6"/>
<dbReference type="GO" id="GO:0010181">
    <property type="term" value="F:FMN binding"/>
    <property type="evidence" value="ECO:0007669"/>
    <property type="project" value="UniProtKB-UniRule"/>
</dbReference>
<dbReference type="InterPro" id="IPR003680">
    <property type="entry name" value="Flavodoxin_fold"/>
</dbReference>
<evidence type="ECO:0000256" key="2">
    <source>
        <dbReference type="ARBA" id="ARBA00022643"/>
    </source>
</evidence>
<keyword evidence="1 6" id="KW-0285">Flavoprotein</keyword>
<comment type="subunit">
    <text evidence="6">Homodimer.</text>
</comment>
<dbReference type="InterPro" id="IPR050104">
    <property type="entry name" value="FMN-dep_NADH:Q_OxRdtase_AzoR1"/>
</dbReference>
<evidence type="ECO:0000256" key="3">
    <source>
        <dbReference type="ARBA" id="ARBA00023002"/>
    </source>
</evidence>
<dbReference type="PANTHER" id="PTHR43741">
    <property type="entry name" value="FMN-DEPENDENT NADH-AZOREDUCTASE 1"/>
    <property type="match status" value="1"/>
</dbReference>
<dbReference type="Proteomes" id="UP000192796">
    <property type="component" value="Unassembled WGS sequence"/>
</dbReference>
<evidence type="ECO:0000256" key="6">
    <source>
        <dbReference type="HAMAP-Rule" id="MF_01216"/>
    </source>
</evidence>
<dbReference type="GO" id="GO:0016652">
    <property type="term" value="F:oxidoreductase activity, acting on NAD(P)H as acceptor"/>
    <property type="evidence" value="ECO:0007669"/>
    <property type="project" value="UniProtKB-UniRule"/>
</dbReference>
<comment type="function">
    <text evidence="6">Quinone reductase that provides resistance to thiol-specific stress caused by electrophilic quinones.</text>
</comment>
<dbReference type="SUPFAM" id="SSF52218">
    <property type="entry name" value="Flavoproteins"/>
    <property type="match status" value="1"/>
</dbReference>
<dbReference type="GO" id="GO:0016655">
    <property type="term" value="F:oxidoreductase activity, acting on NAD(P)H, quinone or similar compound as acceptor"/>
    <property type="evidence" value="ECO:0007669"/>
    <property type="project" value="InterPro"/>
</dbReference>
<comment type="function">
    <text evidence="6">Also exhibits azoreductase activity. Catalyzes the reductive cleavage of the azo bond in aromatic azo compounds to the corresponding amines.</text>
</comment>
<keyword evidence="3 6" id="KW-0560">Oxidoreductase</keyword>
<dbReference type="RefSeq" id="WP_081147345.1">
    <property type="nucleotide sequence ID" value="NZ_LVYD01000043.1"/>
</dbReference>
<keyword evidence="9" id="KW-1185">Reference proteome</keyword>
<accession>A0A1V9G118</accession>
<dbReference type="AlphaFoldDB" id="A0A1V9G118"/>
<protein>
    <recommendedName>
        <fullName evidence="6">FMN dependent NADH:quinone oxidoreductase</fullName>
        <ecNumber evidence="6">1.6.5.-</ecNumber>
    </recommendedName>
    <alternativeName>
        <fullName evidence="6">Azo-dye reductase</fullName>
    </alternativeName>
    <alternativeName>
        <fullName evidence="6">FMN-dependent NADH-azo compound oxidoreductase</fullName>
    </alternativeName>
    <alternativeName>
        <fullName evidence="6">FMN-dependent NADH-azoreductase</fullName>
        <ecNumber evidence="6">1.7.1.17</ecNumber>
    </alternativeName>
</protein>
<reference evidence="8 9" key="1">
    <citation type="submission" date="2016-03" db="EMBL/GenBank/DDBJ databases">
        <title>Niastella vici sp. nov., isolated from farmland soil.</title>
        <authorList>
            <person name="Chen L."/>
            <person name="Wang D."/>
            <person name="Yang S."/>
            <person name="Wang G."/>
        </authorList>
    </citation>
    <scope>NUCLEOTIDE SEQUENCE [LARGE SCALE GENOMIC DNA]</scope>
    <source>
        <strain evidence="8 9">DJ57</strain>
    </source>
</reference>
<gene>
    <name evidence="6" type="primary">azoR</name>
    <name evidence="8" type="ORF">A3860_22435</name>
</gene>
<dbReference type="HAMAP" id="MF_01216">
    <property type="entry name" value="Azoreductase_type1"/>
    <property type="match status" value="1"/>
</dbReference>
<dbReference type="STRING" id="1703345.A3860_22435"/>
<comment type="catalytic activity">
    <reaction evidence="5">
        <text>N,N-dimethyl-1,4-phenylenediamine + anthranilate + 2 NAD(+) = 2-(4-dimethylaminophenyl)diazenylbenzoate + 2 NADH + 2 H(+)</text>
        <dbReference type="Rhea" id="RHEA:55872"/>
        <dbReference type="ChEBI" id="CHEBI:15378"/>
        <dbReference type="ChEBI" id="CHEBI:15783"/>
        <dbReference type="ChEBI" id="CHEBI:16567"/>
        <dbReference type="ChEBI" id="CHEBI:57540"/>
        <dbReference type="ChEBI" id="CHEBI:57945"/>
        <dbReference type="ChEBI" id="CHEBI:71579"/>
        <dbReference type="EC" id="1.7.1.17"/>
    </reaction>
    <physiologicalReaction direction="right-to-left" evidence="5">
        <dbReference type="Rhea" id="RHEA:55874"/>
    </physiologicalReaction>
</comment>
<proteinExistence type="inferred from homology"/>
<organism evidence="8 9">
    <name type="scientific">Niastella vici</name>
    <dbReference type="NCBI Taxonomy" id="1703345"/>
    <lineage>
        <taxon>Bacteria</taxon>
        <taxon>Pseudomonadati</taxon>
        <taxon>Bacteroidota</taxon>
        <taxon>Chitinophagia</taxon>
        <taxon>Chitinophagales</taxon>
        <taxon>Chitinophagaceae</taxon>
        <taxon>Niastella</taxon>
    </lineage>
</organism>
<dbReference type="GO" id="GO:0009055">
    <property type="term" value="F:electron transfer activity"/>
    <property type="evidence" value="ECO:0007669"/>
    <property type="project" value="UniProtKB-UniRule"/>
</dbReference>
<dbReference type="EC" id="1.6.5.-" evidence="6"/>
<evidence type="ECO:0000259" key="7">
    <source>
        <dbReference type="Pfam" id="PF02525"/>
    </source>
</evidence>
<dbReference type="Gene3D" id="3.40.50.360">
    <property type="match status" value="1"/>
</dbReference>
<feature type="domain" description="Flavodoxin-like fold" evidence="7">
    <location>
        <begin position="1"/>
        <end position="199"/>
    </location>
</feature>
<sequence>MKILNVQASAGMDRSLTRKLSTHFLECIKKCISHVVIKELDLVKDPPPLMTPEWIAGAFSQTAISEELQLALARSDEYIKQIEAADLIVIGTPMYNYGMPAALKAWFDQVARINKTFSFDLSRGDFPIEPILSNKKMVLFTSSGEFGFETGGVREEYAHLVPHIKSCAHYLGVNAQKDLYHLGIEYQEFKDKRHEQSKSEAFAGIDRIVRLIC</sequence>
<evidence type="ECO:0000313" key="9">
    <source>
        <dbReference type="Proteomes" id="UP000192796"/>
    </source>
</evidence>
<evidence type="ECO:0000313" key="8">
    <source>
        <dbReference type="EMBL" id="OQP64166.1"/>
    </source>
</evidence>
<evidence type="ECO:0000256" key="4">
    <source>
        <dbReference type="ARBA" id="ARBA00023027"/>
    </source>
</evidence>
<name>A0A1V9G118_9BACT</name>
<dbReference type="OrthoDB" id="9805013at2"/>
<comment type="cofactor">
    <cofactor evidence="6">
        <name>FMN</name>
        <dbReference type="ChEBI" id="CHEBI:58210"/>
    </cofactor>
    <text evidence="6">Binds 1 FMN per subunit.</text>
</comment>